<protein>
    <recommendedName>
        <fullName evidence="3">DUF4376 domain-containing protein</fullName>
    </recommendedName>
</protein>
<dbReference type="Proteomes" id="UP000236745">
    <property type="component" value="Unassembled WGS sequence"/>
</dbReference>
<proteinExistence type="predicted"/>
<gene>
    <name evidence="1" type="ORF">SAMN05444390_1011652</name>
</gene>
<evidence type="ECO:0000313" key="2">
    <source>
        <dbReference type="Proteomes" id="UP000236745"/>
    </source>
</evidence>
<evidence type="ECO:0000313" key="1">
    <source>
        <dbReference type="EMBL" id="SEG20071.1"/>
    </source>
</evidence>
<dbReference type="EMBL" id="FNVQ01000001">
    <property type="protein sequence ID" value="SEG20071.1"/>
    <property type="molecule type" value="Genomic_DNA"/>
</dbReference>
<keyword evidence="2" id="KW-1185">Reference proteome</keyword>
<accession>A0A1H5Y7V4</accession>
<organism evidence="1 2">
    <name type="scientific">Marinobacterium lutimaris</name>
    <dbReference type="NCBI Taxonomy" id="568106"/>
    <lineage>
        <taxon>Bacteria</taxon>
        <taxon>Pseudomonadati</taxon>
        <taxon>Pseudomonadota</taxon>
        <taxon>Gammaproteobacteria</taxon>
        <taxon>Oceanospirillales</taxon>
        <taxon>Oceanospirillaceae</taxon>
        <taxon>Marinobacterium</taxon>
    </lineage>
</organism>
<name>A0A1H5Y7V4_9GAMM</name>
<reference evidence="1 2" key="1">
    <citation type="submission" date="2016-10" db="EMBL/GenBank/DDBJ databases">
        <authorList>
            <person name="de Groot N.N."/>
        </authorList>
    </citation>
    <scope>NUCLEOTIDE SEQUENCE [LARGE SCALE GENOMIC DNA]</scope>
    <source>
        <strain evidence="1 2">DSM 22012</strain>
    </source>
</reference>
<sequence>MAINGEVQLQEFDGATTVTLFDINNDPHTLTLAEGKAVAAAVGAEYRIRFAAKQAAMRALADVDLAAVDAIDQINAIEFANYLPIDPQE</sequence>
<evidence type="ECO:0008006" key="3">
    <source>
        <dbReference type="Google" id="ProtNLM"/>
    </source>
</evidence>
<dbReference type="AlphaFoldDB" id="A0A1H5Y7V4"/>